<evidence type="ECO:0000313" key="9">
    <source>
        <dbReference type="EMBL" id="RSH92304.1"/>
    </source>
</evidence>
<dbReference type="GO" id="GO:0005524">
    <property type="term" value="F:ATP binding"/>
    <property type="evidence" value="ECO:0007669"/>
    <property type="project" value="UniProtKB-KW"/>
</dbReference>
<feature type="compositionally biased region" description="Basic and acidic residues" evidence="6">
    <location>
        <begin position="430"/>
        <end position="441"/>
    </location>
</feature>
<dbReference type="InterPro" id="IPR050628">
    <property type="entry name" value="SNF2_RAD54_helicase_TF"/>
</dbReference>
<dbReference type="GO" id="GO:0016787">
    <property type="term" value="F:hydrolase activity"/>
    <property type="evidence" value="ECO:0007669"/>
    <property type="project" value="UniProtKB-KW"/>
</dbReference>
<name>A0A427YMH2_9TREE</name>
<dbReference type="PROSITE" id="PS51192">
    <property type="entry name" value="HELICASE_ATP_BIND_1"/>
    <property type="match status" value="1"/>
</dbReference>
<feature type="domain" description="Helicase C-terminal" evidence="8">
    <location>
        <begin position="1181"/>
        <end position="1326"/>
    </location>
</feature>
<dbReference type="Gene3D" id="3.40.50.300">
    <property type="entry name" value="P-loop containing nucleotide triphosphate hydrolases"/>
    <property type="match status" value="1"/>
</dbReference>
<keyword evidence="5" id="KW-0067">ATP-binding</keyword>
<evidence type="ECO:0000259" key="8">
    <source>
        <dbReference type="PROSITE" id="PS51194"/>
    </source>
</evidence>
<evidence type="ECO:0000256" key="1">
    <source>
        <dbReference type="ARBA" id="ARBA00007025"/>
    </source>
</evidence>
<dbReference type="Gene3D" id="3.30.40.10">
    <property type="entry name" value="Zinc/RING finger domain, C3HC4 (zinc finger)"/>
    <property type="match status" value="1"/>
</dbReference>
<feature type="compositionally biased region" description="Basic and acidic residues" evidence="6">
    <location>
        <begin position="501"/>
        <end position="515"/>
    </location>
</feature>
<evidence type="ECO:0000256" key="5">
    <source>
        <dbReference type="ARBA" id="ARBA00022840"/>
    </source>
</evidence>
<feature type="region of interest" description="Disordered" evidence="6">
    <location>
        <begin position="495"/>
        <end position="522"/>
    </location>
</feature>
<dbReference type="InterPro" id="IPR001650">
    <property type="entry name" value="Helicase_C-like"/>
</dbReference>
<dbReference type="InterPro" id="IPR027417">
    <property type="entry name" value="P-loop_NTPase"/>
</dbReference>
<dbReference type="SMART" id="SM00487">
    <property type="entry name" value="DEXDc"/>
    <property type="match status" value="1"/>
</dbReference>
<keyword evidence="10" id="KW-1185">Reference proteome</keyword>
<evidence type="ECO:0008006" key="11">
    <source>
        <dbReference type="Google" id="ProtNLM"/>
    </source>
</evidence>
<gene>
    <name evidence="9" type="ORF">EHS25_008719</name>
</gene>
<evidence type="ECO:0000256" key="6">
    <source>
        <dbReference type="SAM" id="MobiDB-lite"/>
    </source>
</evidence>
<sequence length="1343" mass="148091">MDFTLSDLSTPATTSAPTPTTSTGSYGGDSTPVSNAEAGPSRAGGLAQALSASIDLTADSDNDDEEDDAVFTSSKIRPPSFGVPPSTFAPYAARGFPSMPSGAAGPSAALVPPTGGSWANGAAPPLPVSVNGVSYPSDAGPSAGASASSAIDLTTMRIPTPPPDNKKPVCIGSLISRVIMLYPAPAAVIGAQPPEGCKEKFDVVQHRGAEFLRVKLKYRSRGSNFRKDEPWTTVQNDVVQVLTPGQTTYLGDLDPSMQQILMPHMARGLLRLEGFVQRLQPEAPQFELKINILLFTLPSNINYISQSLLVNTQYLLDPIPPYDPLRHADRPPYLNAHGGQEQALRMMQLARAKQYGSVSYGAMMGQLGMGQMDRIKQVEVQRKQVEEVFKSLDNGQELEQSDPGPLIKTELFPHQRKALTFLLQREQDHSALKKARKYTEKRVRKALKSSKAASVDGDGEKDIEDGKDKEDTKGKSKDYGRSLWEGEVDDKGRVRSWKNRITGETRRAKKGESPNDGKGAILADDMGLGKTLSVVSLIAATRQSAKKWSKTKIDSETASEADEAPGGSSVKVTEFKNRVFGMPSVDSDDESTTKGKKRKRDVDDQRVASLRQSRIYIRSKATLLVCPMSTITNWEDQIKEHWNGRVEIVGGAAGVMPSKVPEKKWTPPKKNGELSSDDDDDFDVLKVYIYHGSSRRADPDFIADFDIVVTSYNTLAQEFSKMNVSAGDDTGTPTPGDTAGNSDEDGIAINGDTGFDSRPVQPEVEAEIKANEVAEALRKSQKKKAKAVPVRQEVVSPLQAIDWFRVVLDEAHYIKSASTVASKASCYLAADRRIALTGTPIQNKIEDIWALFKFLRLDPVDRKEVFNEHIWNPCKLGDTVGVAKLQLVMRCCTLRRTKDSTSEDGRRILNLPPRREMQLWLDLREDERKAYDDRASAVKERVGELQAQGQLSKNYANVLQEVLRLRQICDHVDLAKSGAVEEDYDGTIMDFEVAVKGIETNGLNLARAQSVLSFLKDGDGAQCGICTYDYSEHFPSMGLGGVEEGIKVDADKAKTKKMPHKPILTKCLHLFCPKCFRDSVYSDWLKRKKDSAGRQCSQCETSLRIPTDVIEVVPPDSPEAAELAEQAPKKYVRRKYVRPPGEKPNLSTKMAYLQRELLEASKRNPNSVHYDSMAAIGEIEDVDADGRPFVTKSVVFSQWTTMLDRIGDMLDEINIKYARLDGTMTREERAKACDALRHNKKVEVLLVSTRAGGVGLNLTAACRCFLVDPYWNPSVEAQAIDRIHRMGQTRPVTAIKLMINNSIELKLDEVQRKKANLAQLSLKNMTRKELMAQKAEELASLFR</sequence>
<dbReference type="GO" id="GO:0008094">
    <property type="term" value="F:ATP-dependent activity, acting on DNA"/>
    <property type="evidence" value="ECO:0007669"/>
    <property type="project" value="TreeGrafter"/>
</dbReference>
<dbReference type="Pfam" id="PF00271">
    <property type="entry name" value="Helicase_C"/>
    <property type="match status" value="1"/>
</dbReference>
<dbReference type="Proteomes" id="UP000279259">
    <property type="component" value="Unassembled WGS sequence"/>
</dbReference>
<evidence type="ECO:0000313" key="10">
    <source>
        <dbReference type="Proteomes" id="UP000279259"/>
    </source>
</evidence>
<feature type="region of interest" description="Disordered" evidence="6">
    <location>
        <begin position="430"/>
        <end position="480"/>
    </location>
</feature>
<dbReference type="CDD" id="cd18793">
    <property type="entry name" value="SF2_C_SNF"/>
    <property type="match status" value="1"/>
</dbReference>
<dbReference type="PANTHER" id="PTHR45626">
    <property type="entry name" value="TRANSCRIPTION TERMINATION FACTOR 2-RELATED"/>
    <property type="match status" value="1"/>
</dbReference>
<feature type="region of interest" description="Disordered" evidence="6">
    <location>
        <begin position="724"/>
        <end position="743"/>
    </location>
</feature>
<keyword evidence="4" id="KW-0347">Helicase</keyword>
<dbReference type="Pfam" id="PF00176">
    <property type="entry name" value="SNF2-rel_dom"/>
    <property type="match status" value="2"/>
</dbReference>
<feature type="compositionally biased region" description="Basic and acidic residues" evidence="6">
    <location>
        <begin position="458"/>
        <end position="480"/>
    </location>
</feature>
<keyword evidence="2" id="KW-0547">Nucleotide-binding</keyword>
<comment type="similarity">
    <text evidence="1">Belongs to the SNF2/RAD54 helicase family.</text>
</comment>
<dbReference type="SUPFAM" id="SSF52540">
    <property type="entry name" value="P-loop containing nucleoside triphosphate hydrolases"/>
    <property type="match status" value="2"/>
</dbReference>
<dbReference type="SUPFAM" id="SSF57850">
    <property type="entry name" value="RING/U-box"/>
    <property type="match status" value="1"/>
</dbReference>
<dbReference type="GO" id="GO:0004386">
    <property type="term" value="F:helicase activity"/>
    <property type="evidence" value="ECO:0007669"/>
    <property type="project" value="UniProtKB-KW"/>
</dbReference>
<feature type="compositionally biased region" description="Low complexity" evidence="6">
    <location>
        <begin position="1"/>
        <end position="32"/>
    </location>
</feature>
<dbReference type="InterPro" id="IPR014001">
    <property type="entry name" value="Helicase_ATP-bd"/>
</dbReference>
<feature type="domain" description="Helicase ATP-binding" evidence="7">
    <location>
        <begin position="511"/>
        <end position="858"/>
    </location>
</feature>
<proteinExistence type="inferred from homology"/>
<dbReference type="InterPro" id="IPR049730">
    <property type="entry name" value="SNF2/RAD54-like_C"/>
</dbReference>
<dbReference type="GO" id="GO:0006281">
    <property type="term" value="P:DNA repair"/>
    <property type="evidence" value="ECO:0007669"/>
    <property type="project" value="TreeGrafter"/>
</dbReference>
<dbReference type="OrthoDB" id="448448at2759"/>
<dbReference type="PROSITE" id="PS51194">
    <property type="entry name" value="HELICASE_CTER"/>
    <property type="match status" value="1"/>
</dbReference>
<dbReference type="InterPro" id="IPR038718">
    <property type="entry name" value="SNF2-like_sf"/>
</dbReference>
<dbReference type="EMBL" id="RSCD01000006">
    <property type="protein sequence ID" value="RSH92304.1"/>
    <property type="molecule type" value="Genomic_DNA"/>
</dbReference>
<comment type="caution">
    <text evidence="9">The sequence shown here is derived from an EMBL/GenBank/DDBJ whole genome shotgun (WGS) entry which is preliminary data.</text>
</comment>
<dbReference type="InterPro" id="IPR001841">
    <property type="entry name" value="Znf_RING"/>
</dbReference>
<dbReference type="Gene3D" id="3.40.50.10810">
    <property type="entry name" value="Tandem AAA-ATPase domain"/>
    <property type="match status" value="2"/>
</dbReference>
<evidence type="ECO:0000256" key="3">
    <source>
        <dbReference type="ARBA" id="ARBA00022801"/>
    </source>
</evidence>
<evidence type="ECO:0000256" key="2">
    <source>
        <dbReference type="ARBA" id="ARBA00022741"/>
    </source>
</evidence>
<feature type="region of interest" description="Disordered" evidence="6">
    <location>
        <begin position="1"/>
        <end position="78"/>
    </location>
</feature>
<dbReference type="InterPro" id="IPR013083">
    <property type="entry name" value="Znf_RING/FYVE/PHD"/>
</dbReference>
<dbReference type="SMART" id="SM00490">
    <property type="entry name" value="HELICc"/>
    <property type="match status" value="1"/>
</dbReference>
<dbReference type="InterPro" id="IPR000330">
    <property type="entry name" value="SNF2_N"/>
</dbReference>
<accession>A0A427YMH2</accession>
<feature type="region of interest" description="Disordered" evidence="6">
    <location>
        <begin position="546"/>
        <end position="605"/>
    </location>
</feature>
<organism evidence="9 10">
    <name type="scientific">Saitozyma podzolica</name>
    <dbReference type="NCBI Taxonomy" id="1890683"/>
    <lineage>
        <taxon>Eukaryota</taxon>
        <taxon>Fungi</taxon>
        <taxon>Dikarya</taxon>
        <taxon>Basidiomycota</taxon>
        <taxon>Agaricomycotina</taxon>
        <taxon>Tremellomycetes</taxon>
        <taxon>Tremellales</taxon>
        <taxon>Trimorphomycetaceae</taxon>
        <taxon>Saitozyma</taxon>
    </lineage>
</organism>
<keyword evidence="3" id="KW-0378">Hydrolase</keyword>
<reference evidence="9 10" key="1">
    <citation type="submission" date="2018-11" db="EMBL/GenBank/DDBJ databases">
        <title>Genome sequence of Saitozyma podzolica DSM 27192.</title>
        <authorList>
            <person name="Aliyu H."/>
            <person name="Gorte O."/>
            <person name="Ochsenreither K."/>
        </authorList>
    </citation>
    <scope>NUCLEOTIDE SEQUENCE [LARGE SCALE GENOMIC DNA]</scope>
    <source>
        <strain evidence="9 10">DSM 27192</strain>
    </source>
</reference>
<dbReference type="CDD" id="cd18008">
    <property type="entry name" value="DEXDc_SHPRH-like"/>
    <property type="match status" value="1"/>
</dbReference>
<protein>
    <recommendedName>
        <fullName evidence="11">DNA helicase rad5</fullName>
    </recommendedName>
</protein>
<evidence type="ECO:0000259" key="7">
    <source>
        <dbReference type="PROSITE" id="PS51192"/>
    </source>
</evidence>
<evidence type="ECO:0000256" key="4">
    <source>
        <dbReference type="ARBA" id="ARBA00022806"/>
    </source>
</evidence>
<dbReference type="SMART" id="SM00184">
    <property type="entry name" value="RING"/>
    <property type="match status" value="1"/>
</dbReference>
<feature type="compositionally biased region" description="Acidic residues" evidence="6">
    <location>
        <begin position="58"/>
        <end position="69"/>
    </location>
</feature>
<dbReference type="GO" id="GO:0005634">
    <property type="term" value="C:nucleus"/>
    <property type="evidence" value="ECO:0007669"/>
    <property type="project" value="TreeGrafter"/>
</dbReference>
<dbReference type="STRING" id="1890683.A0A427YMH2"/>
<dbReference type="PANTHER" id="PTHR45626:SF52">
    <property type="entry name" value="SINGLE-STRANDED DNA-DEPENDENT ATPASE (EUROFUNG)"/>
    <property type="match status" value="1"/>
</dbReference>
<feature type="compositionally biased region" description="Low complexity" evidence="6">
    <location>
        <begin position="726"/>
        <end position="740"/>
    </location>
</feature>